<comment type="caution">
    <text evidence="6">The sequence shown here is derived from an EMBL/GenBank/DDBJ whole genome shotgun (WGS) entry which is preliminary data.</text>
</comment>
<dbReference type="SUPFAM" id="SSF46689">
    <property type="entry name" value="Homeodomain-like"/>
    <property type="match status" value="1"/>
</dbReference>
<reference evidence="6 7" key="1">
    <citation type="submission" date="2019-08" db="EMBL/GenBank/DDBJ databases">
        <authorList>
            <person name="Seo Y.L."/>
        </authorList>
    </citation>
    <scope>NUCLEOTIDE SEQUENCE [LARGE SCALE GENOMIC DNA]</scope>
    <source>
        <strain evidence="6 7">MaA-C15</strain>
    </source>
</reference>
<dbReference type="AlphaFoldDB" id="A0A5D4GUI6"/>
<dbReference type="Proteomes" id="UP000323258">
    <property type="component" value="Unassembled WGS sequence"/>
</dbReference>
<dbReference type="Pfam" id="PF00440">
    <property type="entry name" value="TetR_N"/>
    <property type="match status" value="1"/>
</dbReference>
<keyword evidence="1" id="KW-0805">Transcription regulation</keyword>
<keyword evidence="3" id="KW-0804">Transcription</keyword>
<accession>A0A5D4GUI6</accession>
<gene>
    <name evidence="6" type="ORF">FY036_20010</name>
</gene>
<dbReference type="InterPro" id="IPR025996">
    <property type="entry name" value="MT1864/Rv1816-like_C"/>
</dbReference>
<dbReference type="RefSeq" id="WP_148916528.1">
    <property type="nucleotide sequence ID" value="NZ_VSZS01000067.1"/>
</dbReference>
<evidence type="ECO:0000256" key="4">
    <source>
        <dbReference type="PROSITE-ProRule" id="PRU00335"/>
    </source>
</evidence>
<dbReference type="GO" id="GO:0000976">
    <property type="term" value="F:transcription cis-regulatory region binding"/>
    <property type="evidence" value="ECO:0007669"/>
    <property type="project" value="TreeGrafter"/>
</dbReference>
<feature type="domain" description="HTH tetR-type" evidence="5">
    <location>
        <begin position="15"/>
        <end position="75"/>
    </location>
</feature>
<evidence type="ECO:0000256" key="3">
    <source>
        <dbReference type="ARBA" id="ARBA00023163"/>
    </source>
</evidence>
<name>A0A5D4GUI6_9HYPH</name>
<dbReference type="PANTHER" id="PTHR30055">
    <property type="entry name" value="HTH-TYPE TRANSCRIPTIONAL REGULATOR RUTR"/>
    <property type="match status" value="1"/>
</dbReference>
<dbReference type="InterPro" id="IPR050109">
    <property type="entry name" value="HTH-type_TetR-like_transc_reg"/>
</dbReference>
<sequence>MTRKKATERGSYHHGDLRRALLVAAEQELTEKGFEGFTLRSCAKRAGVSHAAPAHHFGDMTGLLSALAAEGFERFLKVTTARVEKAGTDDPDARMIAMGLGYVEFARANPALFTLMFSSKKPDHDDERLRQAGTAAFAQLVGGVAAMIGSEDPLSSREGRRRVAATWAIVHGLSHLLLSQQMKFLEGQSEEELQADIAAIIGVIRPR</sequence>
<evidence type="ECO:0000259" key="5">
    <source>
        <dbReference type="PROSITE" id="PS50977"/>
    </source>
</evidence>
<dbReference type="PANTHER" id="PTHR30055:SF220">
    <property type="entry name" value="TETR-FAMILY REGULATORY PROTEIN"/>
    <property type="match status" value="1"/>
</dbReference>
<dbReference type="InterPro" id="IPR036271">
    <property type="entry name" value="Tet_transcr_reg_TetR-rel_C_sf"/>
</dbReference>
<protein>
    <submittedName>
        <fullName evidence="6">TetR/AcrR family transcriptional regulator</fullName>
    </submittedName>
</protein>
<evidence type="ECO:0000313" key="6">
    <source>
        <dbReference type="EMBL" id="TYR30170.1"/>
    </source>
</evidence>
<organism evidence="6 7">
    <name type="scientific">Neoaquamicrobium microcysteis</name>
    <dbReference type="NCBI Taxonomy" id="2682781"/>
    <lineage>
        <taxon>Bacteria</taxon>
        <taxon>Pseudomonadati</taxon>
        <taxon>Pseudomonadota</taxon>
        <taxon>Alphaproteobacteria</taxon>
        <taxon>Hyphomicrobiales</taxon>
        <taxon>Phyllobacteriaceae</taxon>
        <taxon>Neoaquamicrobium</taxon>
    </lineage>
</organism>
<evidence type="ECO:0000313" key="7">
    <source>
        <dbReference type="Proteomes" id="UP000323258"/>
    </source>
</evidence>
<feature type="DNA-binding region" description="H-T-H motif" evidence="4">
    <location>
        <begin position="38"/>
        <end position="57"/>
    </location>
</feature>
<dbReference type="GO" id="GO:0003700">
    <property type="term" value="F:DNA-binding transcription factor activity"/>
    <property type="evidence" value="ECO:0007669"/>
    <property type="project" value="TreeGrafter"/>
</dbReference>
<keyword evidence="2 4" id="KW-0238">DNA-binding</keyword>
<dbReference type="Pfam" id="PF13305">
    <property type="entry name" value="TetR_C_33"/>
    <property type="match status" value="1"/>
</dbReference>
<dbReference type="SUPFAM" id="SSF48498">
    <property type="entry name" value="Tetracyclin repressor-like, C-terminal domain"/>
    <property type="match status" value="1"/>
</dbReference>
<evidence type="ECO:0000256" key="2">
    <source>
        <dbReference type="ARBA" id="ARBA00023125"/>
    </source>
</evidence>
<proteinExistence type="predicted"/>
<dbReference type="OrthoDB" id="7056813at2"/>
<dbReference type="InterPro" id="IPR001647">
    <property type="entry name" value="HTH_TetR"/>
</dbReference>
<dbReference type="PROSITE" id="PS50977">
    <property type="entry name" value="HTH_TETR_2"/>
    <property type="match status" value="1"/>
</dbReference>
<keyword evidence="7" id="KW-1185">Reference proteome</keyword>
<dbReference type="EMBL" id="VSZS01000067">
    <property type="protein sequence ID" value="TYR30170.1"/>
    <property type="molecule type" value="Genomic_DNA"/>
</dbReference>
<dbReference type="Gene3D" id="1.10.357.10">
    <property type="entry name" value="Tetracycline Repressor, domain 2"/>
    <property type="match status" value="1"/>
</dbReference>
<reference evidence="6 7" key="2">
    <citation type="submission" date="2019-09" db="EMBL/GenBank/DDBJ databases">
        <title>Mesorhizobium sp. MaA-C15 isolated from Microcystis aeruginosa.</title>
        <authorList>
            <person name="Jeong S.E."/>
            <person name="Jin H.M."/>
            <person name="Jeon C.O."/>
        </authorList>
    </citation>
    <scope>NUCLEOTIDE SEQUENCE [LARGE SCALE GENOMIC DNA]</scope>
    <source>
        <strain evidence="6 7">MaA-C15</strain>
    </source>
</reference>
<dbReference type="InterPro" id="IPR009057">
    <property type="entry name" value="Homeodomain-like_sf"/>
</dbReference>
<evidence type="ECO:0000256" key="1">
    <source>
        <dbReference type="ARBA" id="ARBA00023015"/>
    </source>
</evidence>